<dbReference type="Gene3D" id="3.10.10.10">
    <property type="entry name" value="HIV Type 1 Reverse Transcriptase, subunit A, domain 1"/>
    <property type="match status" value="1"/>
</dbReference>
<evidence type="ECO:0000259" key="6">
    <source>
        <dbReference type="PROSITE" id="PS50994"/>
    </source>
</evidence>
<dbReference type="PANTHER" id="PTHR37984:SF15">
    <property type="entry name" value="INTEGRASE CATALYTIC DOMAIN-CONTAINING PROTEIN"/>
    <property type="match status" value="1"/>
</dbReference>
<dbReference type="Gene3D" id="1.10.340.70">
    <property type="match status" value="1"/>
</dbReference>
<dbReference type="InterPro" id="IPR050951">
    <property type="entry name" value="Retrovirus_Pol_polyprotein"/>
</dbReference>
<evidence type="ECO:0000256" key="4">
    <source>
        <dbReference type="SAM" id="MobiDB-lite"/>
    </source>
</evidence>
<dbReference type="CDD" id="cd01647">
    <property type="entry name" value="RT_LTR"/>
    <property type="match status" value="1"/>
</dbReference>
<dbReference type="Gene3D" id="3.30.420.10">
    <property type="entry name" value="Ribonuclease H-like superfamily/Ribonuclease H"/>
    <property type="match status" value="1"/>
</dbReference>
<protein>
    <recommendedName>
        <fullName evidence="3">Gypsy retrotransposon integrase-like protein 1</fullName>
        <ecNumber evidence="2">3.1.26.4</ecNumber>
    </recommendedName>
</protein>
<dbReference type="GO" id="GO:0004523">
    <property type="term" value="F:RNA-DNA hybrid ribonuclease activity"/>
    <property type="evidence" value="ECO:0007669"/>
    <property type="project" value="UniProtKB-EC"/>
</dbReference>
<dbReference type="Gene3D" id="3.10.20.370">
    <property type="match status" value="1"/>
</dbReference>
<dbReference type="Proteomes" id="UP000694701">
    <property type="component" value="Unplaced"/>
</dbReference>
<evidence type="ECO:0000313" key="8">
    <source>
        <dbReference type="Proteomes" id="UP000694701"/>
    </source>
</evidence>
<name>A0A8C2FGQ2_CYPCA</name>
<dbReference type="PROSITE" id="PS50878">
    <property type="entry name" value="RT_POL"/>
    <property type="match status" value="1"/>
</dbReference>
<dbReference type="FunFam" id="3.10.10.10:FF:000004">
    <property type="entry name" value="Uncharacterized protein"/>
    <property type="match status" value="1"/>
</dbReference>
<feature type="region of interest" description="Disordered" evidence="4">
    <location>
        <begin position="1213"/>
        <end position="1242"/>
    </location>
</feature>
<dbReference type="Gene3D" id="3.30.70.270">
    <property type="match status" value="2"/>
</dbReference>
<evidence type="ECO:0000259" key="5">
    <source>
        <dbReference type="PROSITE" id="PS50878"/>
    </source>
</evidence>
<evidence type="ECO:0000313" key="7">
    <source>
        <dbReference type="Ensembl" id="ENSCCRP00020055803.1"/>
    </source>
</evidence>
<feature type="domain" description="Integrase catalytic" evidence="6">
    <location>
        <begin position="925"/>
        <end position="1082"/>
    </location>
</feature>
<dbReference type="Pfam" id="PF00665">
    <property type="entry name" value="rve"/>
    <property type="match status" value="1"/>
</dbReference>
<dbReference type="InterPro" id="IPR012337">
    <property type="entry name" value="RNaseH-like_sf"/>
</dbReference>
<feature type="domain" description="Reverse transcriptase" evidence="5">
    <location>
        <begin position="282"/>
        <end position="461"/>
    </location>
</feature>
<dbReference type="InterPro" id="IPR001584">
    <property type="entry name" value="Integrase_cat-core"/>
</dbReference>
<sequence>MTVTFPKEFIGASMDVNTLALVVPDIRATSQSLVLIGTNTLDVLYDMYFEAGLTRHQPIPHGYRAVLKCLELRQKQTNNSQPSVVTLQGRSSKVIPAGETVVVEGVALAYCLQNEKFVVIEQPSLPSLPGGLLVTASLVDIPQQRPYKLPVVISNESDHDIVIPAKCAIAEISAYQSILLQEHSVVKQSEPLPKSPEAQSNNKHNLNFNFSESPIPSEWRERITQQLNNMPDVFAQHDLDFGRTDKVAHNIKLSDETPFKQRARPIHPQDIEAVRKHIQELLDAGVIRESESPFSSPIVVVRKKNGQVRLCIDYRRLNLQTIKDAYSLPKLEDTFSALSGSQWFSVLDLKSGYYQIEVEEADKPKTAFVCPLGFWEFNRMPQGVTNAPSTFQRLMEKCMGDMHLKDVLVFIDDLIVFSKTLEEHEARLMKVLTRLREFGLKLSPEKCVFFQTSVRYLGHVVSRNGVETDPEKIAALKTWPVPKNLRELRSFLGFAGYYRRFVKGYSNIVKPLHNLTSGYPPSHRKLKSDEKAGQYRNPKEVFGSRWTPACQQAFDLVIESLTSAPVLGFANPQKPYVLHTDASTTGLGAVLYQEQEGQCRVIGYASRGLSRSESRYPAHKLEFLALKWSVTEKFSDYLYGNHFTVVTDSNPLTYILTSAKLDATSYRWLAALSTFSFKLLYRPGKQNGDADGLSRRPHGELADDLKSQKERERIRQFTQGHLSDPENIDAVDQAVVQAICERQLIYSVSTDSVALVETLAISPTAVPDSYGQEDDLGGLPVIPHLTETELVSKQRADQSIKHVISQIEQGEKPPPTLRHELTELPLLLRELNRLELRNNILYRRRQVGSQTFYQLVLPAELRDTVLTSLHNHMGHMGVDRTLDLVRTRFFWPKMALDVERKVKTCGRCVRRKALPERAAPLVNINTTRPLELLCMDFLSLEPDKSGTKDILVITDHFTKFAVAIPTPNQKARTVAKCLWENFMVNYGMPEKLHSDQGRDFESRTIKELCRVAGIHKVRTTPYHPRGNPVERFNRTLLNMLGTLESPEKSRWRDFVKPLVHAYNCTRNEVTGFTPYELMFGRQPRLPVDLAFGLPVQGGQQTSHAEYVQNLKSRLEDSYKIAIENAAKIARKNKVRYDRHVTASDLEAGDRVLVRNVRIRGKHKISDKWESIVHVVVRRAGTLPVYTVKPENQDGPLRTLHRDLLLPCGYLSTEVNKAPDQQPTRRRPATRANPTVDENNFSDDEDEIIPAYYFREPQNAQFPTVHDRLVQPDPPMSTVQDKQHTEPPSNCPVESPVNAQNVDCTPEINKPPDMSNGASNSPLTLNDPNCHHYDTEDLLTERVMLDEQVDEIVMTESNLPASKNPVEEQNLPDDDIQIEQLPVFSDMLESGKEMNRKEPEEEIKDTTVRRSERNRQPSKRLDYTELGNPFVTVVKSFFQGLTTAVADILSEGENSYPSVLYPEIQTVQPLPCTGTYMSSKGESVARFYNE</sequence>
<feature type="compositionally biased region" description="Basic and acidic residues" evidence="4">
    <location>
        <begin position="692"/>
        <end position="709"/>
    </location>
</feature>
<dbReference type="InterPro" id="IPR043502">
    <property type="entry name" value="DNA/RNA_pol_sf"/>
</dbReference>
<evidence type="ECO:0000256" key="3">
    <source>
        <dbReference type="ARBA" id="ARBA00039658"/>
    </source>
</evidence>
<dbReference type="Pfam" id="PF17921">
    <property type="entry name" value="Integrase_H2C2"/>
    <property type="match status" value="1"/>
</dbReference>
<dbReference type="EC" id="3.1.26.4" evidence="2"/>
<dbReference type="FunFam" id="3.30.70.270:FF:000020">
    <property type="entry name" value="Transposon Tf2-6 polyprotein-like Protein"/>
    <property type="match status" value="1"/>
</dbReference>
<evidence type="ECO:0000256" key="2">
    <source>
        <dbReference type="ARBA" id="ARBA00012180"/>
    </source>
</evidence>
<feature type="region of interest" description="Disordered" evidence="4">
    <location>
        <begin position="1390"/>
        <end position="1419"/>
    </location>
</feature>
<dbReference type="PANTHER" id="PTHR37984">
    <property type="entry name" value="PROTEIN CBG26694"/>
    <property type="match status" value="1"/>
</dbReference>
<dbReference type="InterPro" id="IPR041588">
    <property type="entry name" value="Integrase_H2C2"/>
</dbReference>
<dbReference type="FunFam" id="1.10.340.70:FF:000001">
    <property type="entry name" value="Retrovirus-related Pol polyprotein from transposon gypsy-like Protein"/>
    <property type="match status" value="1"/>
</dbReference>
<dbReference type="PROSITE" id="PS50994">
    <property type="entry name" value="INTEGRASE"/>
    <property type="match status" value="1"/>
</dbReference>
<evidence type="ECO:0000256" key="1">
    <source>
        <dbReference type="ARBA" id="ARBA00010879"/>
    </source>
</evidence>
<dbReference type="CDD" id="cd09274">
    <property type="entry name" value="RNase_HI_RT_Ty3"/>
    <property type="match status" value="1"/>
</dbReference>
<dbReference type="FunFam" id="3.10.20.370:FF:000001">
    <property type="entry name" value="Retrovirus-related Pol polyprotein from transposon 17.6-like protein"/>
    <property type="match status" value="1"/>
</dbReference>
<dbReference type="InterPro" id="IPR041577">
    <property type="entry name" value="RT_RNaseH_2"/>
</dbReference>
<dbReference type="InterPro" id="IPR000477">
    <property type="entry name" value="RT_dom"/>
</dbReference>
<organism evidence="7 8">
    <name type="scientific">Cyprinus carpio</name>
    <name type="common">Common carp</name>
    <dbReference type="NCBI Taxonomy" id="7962"/>
    <lineage>
        <taxon>Eukaryota</taxon>
        <taxon>Metazoa</taxon>
        <taxon>Chordata</taxon>
        <taxon>Craniata</taxon>
        <taxon>Vertebrata</taxon>
        <taxon>Euteleostomi</taxon>
        <taxon>Actinopterygii</taxon>
        <taxon>Neopterygii</taxon>
        <taxon>Teleostei</taxon>
        <taxon>Ostariophysi</taxon>
        <taxon>Cypriniformes</taxon>
        <taxon>Cyprinidae</taxon>
        <taxon>Cyprininae</taxon>
        <taxon>Cyprinus</taxon>
    </lineage>
</organism>
<dbReference type="InterPro" id="IPR036397">
    <property type="entry name" value="RNaseH_sf"/>
</dbReference>
<dbReference type="GO" id="GO:0003676">
    <property type="term" value="F:nucleic acid binding"/>
    <property type="evidence" value="ECO:0007669"/>
    <property type="project" value="InterPro"/>
</dbReference>
<comment type="similarity">
    <text evidence="1">Belongs to the beta type-B retroviral polymerase family. HERV class-II K(HML-2) pol subfamily.</text>
</comment>
<feature type="region of interest" description="Disordered" evidence="4">
    <location>
        <begin position="1269"/>
        <end position="1295"/>
    </location>
</feature>
<proteinExistence type="inferred from homology"/>
<reference evidence="7" key="1">
    <citation type="submission" date="2025-08" db="UniProtKB">
        <authorList>
            <consortium name="Ensembl"/>
        </authorList>
    </citation>
    <scope>IDENTIFICATION</scope>
</reference>
<dbReference type="Pfam" id="PF00078">
    <property type="entry name" value="RVT_1"/>
    <property type="match status" value="1"/>
</dbReference>
<dbReference type="InterPro" id="IPR043128">
    <property type="entry name" value="Rev_trsase/Diguanyl_cyclase"/>
</dbReference>
<dbReference type="Pfam" id="PF17919">
    <property type="entry name" value="RT_RNaseH_2"/>
    <property type="match status" value="1"/>
</dbReference>
<dbReference type="GO" id="GO:0015074">
    <property type="term" value="P:DNA integration"/>
    <property type="evidence" value="ECO:0007669"/>
    <property type="project" value="InterPro"/>
</dbReference>
<feature type="region of interest" description="Disordered" evidence="4">
    <location>
        <begin position="687"/>
        <end position="709"/>
    </location>
</feature>
<dbReference type="FunFam" id="3.30.420.10:FF:000269">
    <property type="entry name" value="Uncharacterized protein"/>
    <property type="match status" value="1"/>
</dbReference>
<accession>A0A8C2FGQ2</accession>
<dbReference type="SUPFAM" id="SSF53098">
    <property type="entry name" value="Ribonuclease H-like"/>
    <property type="match status" value="1"/>
</dbReference>
<dbReference type="Ensembl" id="ENSCCRT00020061472.1">
    <property type="protein sequence ID" value="ENSCCRP00020055803.1"/>
    <property type="gene ID" value="ENSCCRG00020026267.1"/>
</dbReference>
<dbReference type="SUPFAM" id="SSF56672">
    <property type="entry name" value="DNA/RNA polymerases"/>
    <property type="match status" value="1"/>
</dbReference>